<keyword evidence="10" id="KW-1185">Reference proteome</keyword>
<keyword evidence="5 9" id="KW-0808">Transferase</keyword>
<dbReference type="Proteomes" id="UP000298588">
    <property type="component" value="Chromosome"/>
</dbReference>
<dbReference type="InterPro" id="IPR029489">
    <property type="entry name" value="OGT/SEC/SPY_C"/>
</dbReference>
<comment type="pathway">
    <text evidence="1">Protein modification; protein glycosylation.</text>
</comment>
<evidence type="ECO:0000256" key="2">
    <source>
        <dbReference type="ARBA" id="ARBA00005386"/>
    </source>
</evidence>
<dbReference type="Gene3D" id="3.40.50.2000">
    <property type="entry name" value="Glycogen Phosphorylase B"/>
    <property type="match status" value="1"/>
</dbReference>
<dbReference type="AlphaFoldDB" id="A0A4D7QHP7"/>
<evidence type="ECO:0000256" key="5">
    <source>
        <dbReference type="ARBA" id="ARBA00022679"/>
    </source>
</evidence>
<keyword evidence="6" id="KW-0677">Repeat</keyword>
<sequence>MSGQQLPGHESLALPQLVHAVNLLTQQGQTTAACHLYQGWIEANPTHPLLFAALFNLSVIQGDLGDVTGGIKSLQRVIEVNPDFVGAYINLGRFFERAQQADKALQIWYTGINRPLPMTGQSVIHAITALKQIARVHMDREEPEQAEQALSRCLGLSPSEDDALEQFLALRMREWRRPVLTQIEALDGKAMLKRFHPLSVAAFTDDPLLQLASAHGYVRRLLNNSGPLPRESDRRDAPIDLKGRRIRVGYLSSDLRDHAIGYLMAEFLELQERADFEVFAYFTGAAPTSAMTTRIQDAVEHWVDIRTLGDDAAAARIAADGLDILVDVNGHTRDARLGVFARRPAPIQVNWLGFPGTMASSFHHYVIADPWIIPEGSESYFSEKVLRLPCYQPNDRKRVVGEPTTRAERGLPDDKFVFCSFNALHKITAFTLDRWIAILKAVPNSVMWMLDCSAQAKRELAQRFEANGIEASRLIYAPKLANPLHLARYPLADLFLDALPYGAHTTASDALWMGVPVLTLSGRSFASRVCGSLVRSAGLPDLVVNDPQAYVARAIELANDPAALAEIKARLAAGRDSCALFDQELLVRSIGDLYRSMIADYQAGTMPEPDLRNLESYLNAGIAHDHEGVEISWVPDYEEAYRVRLAEIDRRDPLEADSRLWPHATSLLRRSGASR</sequence>
<dbReference type="EMBL" id="CP039865">
    <property type="protein sequence ID" value="QCK86848.1"/>
    <property type="molecule type" value="Genomic_DNA"/>
</dbReference>
<proteinExistence type="inferred from homology"/>
<dbReference type="Gene3D" id="3.40.50.11380">
    <property type="match status" value="1"/>
</dbReference>
<evidence type="ECO:0000256" key="6">
    <source>
        <dbReference type="ARBA" id="ARBA00022737"/>
    </source>
</evidence>
<dbReference type="InterPro" id="IPR011990">
    <property type="entry name" value="TPR-like_helical_dom_sf"/>
</dbReference>
<dbReference type="KEGG" id="paqt:E8L99_14340"/>
<keyword evidence="7" id="KW-0802">TPR repeat</keyword>
<evidence type="ECO:0000259" key="8">
    <source>
        <dbReference type="Pfam" id="PF13844"/>
    </source>
</evidence>
<dbReference type="SUPFAM" id="SSF53756">
    <property type="entry name" value="UDP-Glycosyltransferase/glycogen phosphorylase"/>
    <property type="match status" value="1"/>
</dbReference>
<protein>
    <recommendedName>
        <fullName evidence="3">protein O-GlcNAc transferase</fullName>
        <ecNumber evidence="3">2.4.1.255</ecNumber>
    </recommendedName>
</protein>
<feature type="domain" description="O-GlcNAc transferase C-terminal" evidence="8">
    <location>
        <begin position="404"/>
        <end position="584"/>
    </location>
</feature>
<organism evidence="9 10">
    <name type="scientific">Phreatobacter aquaticus</name>
    <dbReference type="NCBI Taxonomy" id="2570229"/>
    <lineage>
        <taxon>Bacteria</taxon>
        <taxon>Pseudomonadati</taxon>
        <taxon>Pseudomonadota</taxon>
        <taxon>Alphaproteobacteria</taxon>
        <taxon>Hyphomicrobiales</taxon>
        <taxon>Phreatobacteraceae</taxon>
        <taxon>Phreatobacter</taxon>
    </lineage>
</organism>
<feature type="domain" description="O-GlcNAc transferase C-terminal" evidence="8">
    <location>
        <begin position="241"/>
        <end position="387"/>
    </location>
</feature>
<dbReference type="OrthoDB" id="146908at2"/>
<keyword evidence="4" id="KW-0328">Glycosyltransferase</keyword>
<evidence type="ECO:0000313" key="10">
    <source>
        <dbReference type="Proteomes" id="UP000298588"/>
    </source>
</evidence>
<dbReference type="InterPro" id="IPR019734">
    <property type="entry name" value="TPR_rpt"/>
</dbReference>
<accession>A0A4D7QHP7</accession>
<reference evidence="9 10" key="1">
    <citation type="submission" date="2019-04" db="EMBL/GenBank/DDBJ databases">
        <title>Phreatobacter aquaticus sp. nov.</title>
        <authorList>
            <person name="Choi A."/>
            <person name="Baek K."/>
        </authorList>
    </citation>
    <scope>NUCLEOTIDE SEQUENCE [LARGE SCALE GENOMIC DNA]</scope>
    <source>
        <strain evidence="9 10">NMCR1094</strain>
    </source>
</reference>
<comment type="similarity">
    <text evidence="2">Belongs to the glycosyltransferase 41 family. O-GlcNAc transferase subfamily.</text>
</comment>
<evidence type="ECO:0000313" key="9">
    <source>
        <dbReference type="EMBL" id="QCK86848.1"/>
    </source>
</evidence>
<evidence type="ECO:0000256" key="3">
    <source>
        <dbReference type="ARBA" id="ARBA00011970"/>
    </source>
</evidence>
<dbReference type="PANTHER" id="PTHR44998:SF1">
    <property type="entry name" value="UDP-N-ACETYLGLUCOSAMINE--PEPTIDE N-ACETYLGLUCOSAMINYLTRANSFERASE 110 KDA SUBUNIT"/>
    <property type="match status" value="1"/>
</dbReference>
<dbReference type="GO" id="GO:0097363">
    <property type="term" value="F:protein O-acetylglucosaminyltransferase activity"/>
    <property type="evidence" value="ECO:0007669"/>
    <property type="project" value="UniProtKB-EC"/>
</dbReference>
<evidence type="ECO:0000256" key="7">
    <source>
        <dbReference type="ARBA" id="ARBA00022803"/>
    </source>
</evidence>
<dbReference type="SUPFAM" id="SSF48452">
    <property type="entry name" value="TPR-like"/>
    <property type="match status" value="1"/>
</dbReference>
<dbReference type="PANTHER" id="PTHR44998">
    <property type="match status" value="1"/>
</dbReference>
<evidence type="ECO:0000256" key="4">
    <source>
        <dbReference type="ARBA" id="ARBA00022676"/>
    </source>
</evidence>
<dbReference type="Pfam" id="PF13844">
    <property type="entry name" value="Glyco_transf_41"/>
    <property type="match status" value="2"/>
</dbReference>
<dbReference type="SMART" id="SM00028">
    <property type="entry name" value="TPR"/>
    <property type="match status" value="2"/>
</dbReference>
<evidence type="ECO:0000256" key="1">
    <source>
        <dbReference type="ARBA" id="ARBA00004922"/>
    </source>
</evidence>
<gene>
    <name evidence="9" type="ORF">E8L99_14340</name>
</gene>
<name>A0A4D7QHP7_9HYPH</name>
<dbReference type="Gene3D" id="1.25.40.10">
    <property type="entry name" value="Tetratricopeptide repeat domain"/>
    <property type="match status" value="1"/>
</dbReference>
<dbReference type="EC" id="2.4.1.255" evidence="3"/>